<dbReference type="InterPro" id="IPR058647">
    <property type="entry name" value="BSH_CzcB-like"/>
</dbReference>
<dbReference type="PANTHER" id="PTHR30097">
    <property type="entry name" value="CATION EFFLUX SYSTEM PROTEIN CUSB"/>
    <property type="match status" value="1"/>
</dbReference>
<dbReference type="RefSeq" id="WP_014977164.1">
    <property type="nucleotide sequence ID" value="NC_018678.1"/>
</dbReference>
<evidence type="ECO:0000259" key="3">
    <source>
        <dbReference type="Pfam" id="PF25954"/>
    </source>
</evidence>
<evidence type="ECO:0000256" key="1">
    <source>
        <dbReference type="ARBA" id="ARBA00009477"/>
    </source>
</evidence>
<dbReference type="GO" id="GO:0060003">
    <property type="term" value="P:copper ion export"/>
    <property type="evidence" value="ECO:0007669"/>
    <property type="project" value="TreeGrafter"/>
</dbReference>
<dbReference type="Gene3D" id="2.40.420.20">
    <property type="match status" value="1"/>
</dbReference>
<dbReference type="InterPro" id="IPR058792">
    <property type="entry name" value="Beta-barrel_RND_2"/>
</dbReference>
<sequence length="347" mass="38036">MNQQPEENHQPEEVVLTEPQRQLAGVQTSVIEPRIYNQRVYAPGEVKVNGYSSSLVSPRTDSVVISRHAALGDEVEKGQVLVTLFSETIAQSQAEFLIASSNYSRAKKLDKNTISESALVEAENRYKASYGELIAFGLTPNAISSITALDVDAFGQYELVAMRDGVVLQDNFMQGQRVLAGETVMLLADESDIWIEASLPATSTFPVQVGDTAQVIFNGEHFTAQVIQQSHIIDPLTRTRTVRLAIRNTTHSLHAGMFVDVLFNVPTPSPVMAVPETAMVRSNDGDWVIYVENEASGAFTPVEVQRGEALGEYRRIEGVESGMRIVTHGAFFVASELAKSGFDPHNH</sequence>
<dbReference type="Proteomes" id="UP000006296">
    <property type="component" value="Chromosome"/>
</dbReference>
<dbReference type="SUPFAM" id="SSF111369">
    <property type="entry name" value="HlyD-like secretion proteins"/>
    <property type="match status" value="1"/>
</dbReference>
<organism evidence="5 6">
    <name type="scientific">Alteromonas macleodii (strain English Channel 673)</name>
    <dbReference type="NCBI Taxonomy" id="1004788"/>
    <lineage>
        <taxon>Bacteria</taxon>
        <taxon>Pseudomonadati</taxon>
        <taxon>Pseudomonadota</taxon>
        <taxon>Gammaproteobacteria</taxon>
        <taxon>Alteromonadales</taxon>
        <taxon>Alteromonadaceae</taxon>
        <taxon>Alteromonas/Salinimonas group</taxon>
        <taxon>Alteromonas</taxon>
    </lineage>
</organism>
<dbReference type="GO" id="GO:0015679">
    <property type="term" value="P:plasma membrane copper ion transport"/>
    <property type="evidence" value="ECO:0007669"/>
    <property type="project" value="TreeGrafter"/>
</dbReference>
<dbReference type="PANTHER" id="PTHR30097:SF15">
    <property type="entry name" value="CATION EFFLUX SYSTEM PROTEIN CUSB"/>
    <property type="match status" value="1"/>
</dbReference>
<dbReference type="GO" id="GO:0022857">
    <property type="term" value="F:transmembrane transporter activity"/>
    <property type="evidence" value="ECO:0007669"/>
    <property type="project" value="InterPro"/>
</dbReference>
<dbReference type="AlphaFoldDB" id="A0AB33A199"/>
<protein>
    <submittedName>
        <fullName evidence="5">RND family efflux transporter MFP subunit</fullName>
    </submittedName>
</protein>
<dbReference type="Pfam" id="PF25973">
    <property type="entry name" value="BSH_CzcB"/>
    <property type="match status" value="1"/>
</dbReference>
<dbReference type="NCBIfam" id="TIGR01730">
    <property type="entry name" value="RND_mfp"/>
    <property type="match status" value="1"/>
</dbReference>
<dbReference type="Gene3D" id="2.40.30.170">
    <property type="match status" value="1"/>
</dbReference>
<proteinExistence type="inferred from homology"/>
<comment type="similarity">
    <text evidence="1">Belongs to the membrane fusion protein (MFP) (TC 8.A.1) family.</text>
</comment>
<dbReference type="KEGG" id="amg:AMEC673_13985"/>
<keyword evidence="2" id="KW-0813">Transport</keyword>
<dbReference type="GO" id="GO:0046914">
    <property type="term" value="F:transition metal ion binding"/>
    <property type="evidence" value="ECO:0007669"/>
    <property type="project" value="TreeGrafter"/>
</dbReference>
<dbReference type="InterPro" id="IPR051909">
    <property type="entry name" value="MFP_Cation_Efflux"/>
</dbReference>
<evidence type="ECO:0000313" key="6">
    <source>
        <dbReference type="Proteomes" id="UP000006296"/>
    </source>
</evidence>
<evidence type="ECO:0000313" key="5">
    <source>
        <dbReference type="EMBL" id="AFT75479.1"/>
    </source>
</evidence>
<dbReference type="InterPro" id="IPR006143">
    <property type="entry name" value="RND_pump_MFP"/>
</dbReference>
<dbReference type="GO" id="GO:0030288">
    <property type="term" value="C:outer membrane-bounded periplasmic space"/>
    <property type="evidence" value="ECO:0007669"/>
    <property type="project" value="TreeGrafter"/>
</dbReference>
<gene>
    <name evidence="5" type="ordered locus">AMEC673_13985</name>
</gene>
<evidence type="ECO:0000256" key="2">
    <source>
        <dbReference type="ARBA" id="ARBA00022448"/>
    </source>
</evidence>
<dbReference type="Pfam" id="PF25954">
    <property type="entry name" value="Beta-barrel_RND_2"/>
    <property type="match status" value="1"/>
</dbReference>
<name>A0AB33A199_ALTME</name>
<dbReference type="EMBL" id="CP003844">
    <property type="protein sequence ID" value="AFT75479.1"/>
    <property type="molecule type" value="Genomic_DNA"/>
</dbReference>
<feature type="domain" description="CzcB-like barrel-sandwich hybrid" evidence="4">
    <location>
        <begin position="55"/>
        <end position="189"/>
    </location>
</feature>
<reference evidence="6" key="1">
    <citation type="journal article" date="2012" name="Sci. Rep.">
        <title>Genomes of surface isolates of Alteromonas macleodii: the life of a widespread marine opportunistic copiotroph.</title>
        <authorList>
            <person name="Lopez-Perez M."/>
            <person name="Gonzaga A."/>
            <person name="Martin-Cuadrado A.B."/>
            <person name="Onyshchenko O."/>
            <person name="Ghavidel A."/>
            <person name="Ghai R."/>
            <person name="Rodriguez-Valera F."/>
        </authorList>
    </citation>
    <scope>NUCLEOTIDE SEQUENCE [LARGE SCALE GENOMIC DNA]</scope>
    <source>
        <strain evidence="6">English Channel 673</strain>
    </source>
</reference>
<accession>A0AB33A199</accession>
<feature type="domain" description="CusB-like beta-barrel" evidence="3">
    <location>
        <begin position="193"/>
        <end position="264"/>
    </location>
</feature>
<dbReference type="GO" id="GO:0016020">
    <property type="term" value="C:membrane"/>
    <property type="evidence" value="ECO:0007669"/>
    <property type="project" value="InterPro"/>
</dbReference>
<evidence type="ECO:0000259" key="4">
    <source>
        <dbReference type="Pfam" id="PF25973"/>
    </source>
</evidence>